<reference evidence="5 6" key="1">
    <citation type="submission" date="2020-10" db="EMBL/GenBank/DDBJ databases">
        <title>Identification of Nocardia species via Next-generation sequencing and recognition of intraspecies genetic diversity.</title>
        <authorList>
            <person name="Li P."/>
            <person name="Li P."/>
            <person name="Lu B."/>
        </authorList>
    </citation>
    <scope>NUCLEOTIDE SEQUENCE [LARGE SCALE GENOMIC DNA]</scope>
    <source>
        <strain evidence="5 6">N-11</strain>
    </source>
</reference>
<comment type="similarity">
    <text evidence="1">Belongs to the ATP-dependent AMP-binding enzyme family.</text>
</comment>
<dbReference type="Pfam" id="PF13193">
    <property type="entry name" value="AMP-binding_C"/>
    <property type="match status" value="1"/>
</dbReference>
<name>A0ABS0CCF1_9NOCA</name>
<keyword evidence="6" id="KW-1185">Reference proteome</keyword>
<dbReference type="Pfam" id="PF00501">
    <property type="entry name" value="AMP-binding"/>
    <property type="match status" value="1"/>
</dbReference>
<dbReference type="InterPro" id="IPR025110">
    <property type="entry name" value="AMP-bd_C"/>
</dbReference>
<accession>A0ABS0CCF1</accession>
<dbReference type="InterPro" id="IPR045851">
    <property type="entry name" value="AMP-bd_C_sf"/>
</dbReference>
<dbReference type="Proteomes" id="UP000807309">
    <property type="component" value="Unassembled WGS sequence"/>
</dbReference>
<evidence type="ECO:0000256" key="2">
    <source>
        <dbReference type="ARBA" id="ARBA00022598"/>
    </source>
</evidence>
<dbReference type="InterPro" id="IPR000873">
    <property type="entry name" value="AMP-dep_synth/lig_dom"/>
</dbReference>
<dbReference type="PROSITE" id="PS00455">
    <property type="entry name" value="AMP_BINDING"/>
    <property type="match status" value="1"/>
</dbReference>
<dbReference type="SUPFAM" id="SSF56801">
    <property type="entry name" value="Acetyl-CoA synthetase-like"/>
    <property type="match status" value="1"/>
</dbReference>
<keyword evidence="2" id="KW-0436">Ligase</keyword>
<evidence type="ECO:0000313" key="5">
    <source>
        <dbReference type="EMBL" id="MBF6228038.1"/>
    </source>
</evidence>
<dbReference type="InterPro" id="IPR042099">
    <property type="entry name" value="ANL_N_sf"/>
</dbReference>
<gene>
    <name evidence="5" type="ORF">IU470_23395</name>
</gene>
<feature type="domain" description="AMP-binding enzyme C-terminal" evidence="4">
    <location>
        <begin position="423"/>
        <end position="498"/>
    </location>
</feature>
<evidence type="ECO:0000256" key="1">
    <source>
        <dbReference type="ARBA" id="ARBA00006432"/>
    </source>
</evidence>
<evidence type="ECO:0000313" key="6">
    <source>
        <dbReference type="Proteomes" id="UP000807309"/>
    </source>
</evidence>
<sequence>MRARSPAPISELPLQCNSHHTTSGEAIVQQVVDLPDFRATWNPSGPCIADDRAQLDNATFAKRVGRAAAVLYAHGIREGDVVALVLPNRIEFVVILFAAWRLGAAVTPVKPDATFDEIRYQVEDCAAKVVVTEGGRGAGTLDSAEVAGPEAEYTAPEAVVLDPAAPALIIYTSGTTGQPKGVVLDHANVAAMCEMLVEVLALNDTDHSLLILPLFHVNGIVVSVLSPLLAGGRATIAGRFSASAFFDVVERVRPTYFSAVPAVYAMLVAQPASRRPDTSSLRRVICGAAPMPAELIARFETRFGVPIVEGYGLSEGTCASTLNPPGGPRKPGTVGLPLPGQTVAIMDAEGRLVADGTSGEVVIRGANVMRGYLGRPEATAQTVVDGWLHTGDVGYFDPDGYLVLVDRIKDMIIRGGENIYPKEIENVLHTHPAVLEAAVVGAPDPVLGEVPVAHVVAMPDARVGADELARHCRKSLARTKVPVSIEIVEALPRNPVGKIDKRKLRALVAEPVTTA</sequence>
<organism evidence="5 6">
    <name type="scientific">Nocardia abscessus</name>
    <dbReference type="NCBI Taxonomy" id="120957"/>
    <lineage>
        <taxon>Bacteria</taxon>
        <taxon>Bacillati</taxon>
        <taxon>Actinomycetota</taxon>
        <taxon>Actinomycetes</taxon>
        <taxon>Mycobacteriales</taxon>
        <taxon>Nocardiaceae</taxon>
        <taxon>Nocardia</taxon>
    </lineage>
</organism>
<dbReference type="PANTHER" id="PTHR43201:SF5">
    <property type="entry name" value="MEDIUM-CHAIN ACYL-COA LIGASE ACSF2, MITOCHONDRIAL"/>
    <property type="match status" value="1"/>
</dbReference>
<protein>
    <submittedName>
        <fullName evidence="5">AMP-binding protein</fullName>
    </submittedName>
</protein>
<dbReference type="EMBL" id="JADLRE010000019">
    <property type="protein sequence ID" value="MBF6228038.1"/>
    <property type="molecule type" value="Genomic_DNA"/>
</dbReference>
<feature type="domain" description="AMP-dependent synthetase/ligase" evidence="3">
    <location>
        <begin position="43"/>
        <end position="373"/>
    </location>
</feature>
<evidence type="ECO:0000259" key="3">
    <source>
        <dbReference type="Pfam" id="PF00501"/>
    </source>
</evidence>
<dbReference type="Gene3D" id="3.40.50.12780">
    <property type="entry name" value="N-terminal domain of ligase-like"/>
    <property type="match status" value="1"/>
</dbReference>
<evidence type="ECO:0000259" key="4">
    <source>
        <dbReference type="Pfam" id="PF13193"/>
    </source>
</evidence>
<proteinExistence type="inferred from homology"/>
<comment type="caution">
    <text evidence="5">The sequence shown here is derived from an EMBL/GenBank/DDBJ whole genome shotgun (WGS) entry which is preliminary data.</text>
</comment>
<dbReference type="PANTHER" id="PTHR43201">
    <property type="entry name" value="ACYL-COA SYNTHETASE"/>
    <property type="match status" value="1"/>
</dbReference>
<dbReference type="Gene3D" id="3.30.300.30">
    <property type="match status" value="1"/>
</dbReference>
<dbReference type="InterPro" id="IPR020845">
    <property type="entry name" value="AMP-binding_CS"/>
</dbReference>